<dbReference type="AlphaFoldDB" id="C5KFJ8"/>
<evidence type="ECO:0000313" key="2">
    <source>
        <dbReference type="Proteomes" id="UP000007800"/>
    </source>
</evidence>
<evidence type="ECO:0008006" key="3">
    <source>
        <dbReference type="Google" id="ProtNLM"/>
    </source>
</evidence>
<dbReference type="GeneID" id="9063857"/>
<reference evidence="1 2" key="1">
    <citation type="submission" date="2008-07" db="EMBL/GenBank/DDBJ databases">
        <authorList>
            <person name="El-Sayed N."/>
            <person name="Caler E."/>
            <person name="Inman J."/>
            <person name="Amedeo P."/>
            <person name="Hass B."/>
            <person name="Wortman J."/>
        </authorList>
    </citation>
    <scope>NUCLEOTIDE SEQUENCE [LARGE SCALE GENOMIC DNA]</scope>
    <source>
        <strain evidence="2">ATCC 50983 / TXsc</strain>
    </source>
</reference>
<protein>
    <recommendedName>
        <fullName evidence="3">LisH domain-containing protein</fullName>
    </recommendedName>
</protein>
<dbReference type="EMBL" id="GG672752">
    <property type="protein sequence ID" value="EER16748.1"/>
    <property type="molecule type" value="Genomic_DNA"/>
</dbReference>
<name>C5KFJ8_PERM5</name>
<dbReference type="InParanoid" id="C5KFJ8"/>
<dbReference type="Proteomes" id="UP000007800">
    <property type="component" value="Unassembled WGS sequence"/>
</dbReference>
<proteinExistence type="predicted"/>
<accession>C5KFJ8</accession>
<sequence length="389" mass="44737">MSADGDNDTGKRRKLTCGGSFLRLPLEVLSADFRRDRKDIERELLLIHNFIASGKVGSAGNSAETVEKLLKKLDIVEKRLYEKKREQAKLVDNIKHRVTAIDDLASADEVADEELAEWEGSDTFLLVEWLARNGFAHTLRRVVENSKTGSMDHFPALESGDFEPDIVIDEKIRSIKEALKNGNVTPAIEWYKACRNRIDKMQKLPSKEDSEEVDKQESFQMGLLPILHFYEMTRILEDSDPRRFELAVEYLEKIVKDGDIVGPYIEFACRIISCGIRGKHEHHVGDENGSFWCIQSSSTANARLTAALEQLDIYTRFVYYNDDPAVAENGSMLELLVRSIVEEEEEQDEEEEEQDEEGDHVFFNCFVFLFVTIIINNIEKYRQHLFLKY</sequence>
<organism evidence="2">
    <name type="scientific">Perkinsus marinus (strain ATCC 50983 / TXsc)</name>
    <dbReference type="NCBI Taxonomy" id="423536"/>
    <lineage>
        <taxon>Eukaryota</taxon>
        <taxon>Sar</taxon>
        <taxon>Alveolata</taxon>
        <taxon>Perkinsozoa</taxon>
        <taxon>Perkinsea</taxon>
        <taxon>Perkinsida</taxon>
        <taxon>Perkinsidae</taxon>
        <taxon>Perkinsus</taxon>
    </lineage>
</organism>
<evidence type="ECO:0000313" key="1">
    <source>
        <dbReference type="EMBL" id="EER16748.1"/>
    </source>
</evidence>
<keyword evidence="2" id="KW-1185">Reference proteome</keyword>
<dbReference type="OrthoDB" id="469753at2759"/>
<gene>
    <name evidence="1" type="ORF">Pmar_PMAR022598</name>
</gene>
<dbReference type="RefSeq" id="XP_002784952.1">
    <property type="nucleotide sequence ID" value="XM_002784906.1"/>
</dbReference>